<dbReference type="OrthoDB" id="292747at2759"/>
<dbReference type="AlphaFoldDB" id="G3AXZ7"/>
<feature type="transmembrane region" description="Helical" evidence="14">
    <location>
        <begin position="640"/>
        <end position="661"/>
    </location>
</feature>
<dbReference type="Proteomes" id="UP000000707">
    <property type="component" value="Unassembled WGS sequence"/>
</dbReference>
<accession>G3AXZ7</accession>
<dbReference type="InterPro" id="IPR027005">
    <property type="entry name" value="PMT-like"/>
</dbReference>
<dbReference type="EMBL" id="GL996512">
    <property type="protein sequence ID" value="EGV65733.1"/>
    <property type="molecule type" value="Genomic_DNA"/>
</dbReference>
<evidence type="ECO:0000256" key="7">
    <source>
        <dbReference type="ARBA" id="ARBA00022692"/>
    </source>
</evidence>
<comment type="function">
    <text evidence="14">Transfers mannose from Dol-P-mannose to Ser or Thr residues on proteins.</text>
</comment>
<sequence length="784" mass="89298">METPQANTYASGSAQYVSGDYDVSQRIRASAPDRTFALVDEEAELNAIIDKTSNLNLSSKGRKSNLGEVFIKYINPILLTAVSAFFRLYRLDGSKHVTWDEAHFGKFGSHYIKHEFYFDVHPPLGKLLVALSGYLAGSNGEFTFPSSGSYPEDVNYVAMRAFNCIFGILCTPLAYKTAVVLGFSQFSVWFITLQVIFEMVSLTLSKFILLDSFLLFFTVLSFYCLAHIHRLRMSNTFLTYDGIKWLSITGLSIGCVCSVKWVGMFVTALIGFYIIYDLLIKTYQLRSKKYHITVLEYLLHWLTRIVTLIIIPFVLYLSFFKIHFALLTRSGPGDGSTSTLLQANLEDTSIKIGPRSVGYGSLVTLRSQGLSPNLLHSHPHNYPEGSQQQQVTTYGFKDNNNEFVFEFDLQNGLNNHFATLEADENTTVEYDRLVKDGNTVRLVHSNRGCLLHSHRVAAAITKSHFEVSCYANLANSDSKDDWVIEIQGHEKSPSPDFQNEATDELHPISTNFRLRHKVLGCYLATTGKAYPAWGFQQGEVICKNTVLKQDKNTWWNIEDHVNEYLPNITTKYVPPKPRFWKEFILINYGMMASNNALVPDPNKYDNLASEWWEWPILRAGLRMGSWSANQAKYFLIGNPAVTLFSTFSLGVLAIYYVVVLWRWQRQKLVYQNVFDTNLNQLIAQSILPVSGWILHYLPFILMGRVTYLHHYVPAQYFATFVAGCILETLIYKPFKNHRVVVWVAFGISYTITVGLFLYLSPLSLGMTTSAKDYNHLKFFSSWMI</sequence>
<feature type="transmembrane region" description="Helical" evidence="14">
    <location>
        <begin position="181"/>
        <end position="200"/>
    </location>
</feature>
<feature type="transmembrane region" description="Helical" evidence="14">
    <location>
        <begin position="297"/>
        <end position="319"/>
    </location>
</feature>
<dbReference type="PROSITE" id="PS50919">
    <property type="entry name" value="MIR"/>
    <property type="match status" value="3"/>
</dbReference>
<keyword evidence="9 14" id="KW-0256">Endoplasmic reticulum</keyword>
<evidence type="ECO:0000256" key="11">
    <source>
        <dbReference type="ARBA" id="ARBA00023136"/>
    </source>
</evidence>
<comment type="catalytic activity">
    <reaction evidence="13 14">
        <text>a di-trans,poly-cis-dolichyl beta-D-mannosyl phosphate + L-seryl-[protein] = 3-O-(alpha-D-mannosyl)-L-seryl-[protein] + a di-trans,poly-cis-dolichyl phosphate + H(+)</text>
        <dbReference type="Rhea" id="RHEA:17377"/>
        <dbReference type="Rhea" id="RHEA-COMP:9863"/>
        <dbReference type="Rhea" id="RHEA-COMP:13546"/>
        <dbReference type="Rhea" id="RHEA-COMP:19498"/>
        <dbReference type="Rhea" id="RHEA-COMP:19501"/>
        <dbReference type="ChEBI" id="CHEBI:15378"/>
        <dbReference type="ChEBI" id="CHEBI:29999"/>
        <dbReference type="ChEBI" id="CHEBI:57683"/>
        <dbReference type="ChEBI" id="CHEBI:58211"/>
        <dbReference type="ChEBI" id="CHEBI:137321"/>
        <dbReference type="EC" id="2.4.1.109"/>
    </reaction>
</comment>
<feature type="domain" description="MIR" evidence="15">
    <location>
        <begin position="431"/>
        <end position="487"/>
    </location>
</feature>
<dbReference type="InterPro" id="IPR036300">
    <property type="entry name" value="MIR_dom_sf"/>
</dbReference>
<evidence type="ECO:0000256" key="5">
    <source>
        <dbReference type="ARBA" id="ARBA00022676"/>
    </source>
</evidence>
<evidence type="ECO:0000256" key="2">
    <source>
        <dbReference type="ARBA" id="ARBA00004922"/>
    </source>
</evidence>
<evidence type="ECO:0000256" key="14">
    <source>
        <dbReference type="RuleBase" id="RU367007"/>
    </source>
</evidence>
<dbReference type="CDD" id="cd23284">
    <property type="entry name" value="beta-trefoil_MIR_PMT2-like"/>
    <property type="match status" value="1"/>
</dbReference>
<feature type="domain" description="MIR" evidence="15">
    <location>
        <begin position="502"/>
        <end position="560"/>
    </location>
</feature>
<dbReference type="Gene3D" id="2.80.10.50">
    <property type="match status" value="1"/>
</dbReference>
<comment type="similarity">
    <text evidence="3 14">Belongs to the glycosyltransferase 39 family.</text>
</comment>
<proteinExistence type="inferred from homology"/>
<feature type="transmembrane region" description="Helical" evidence="14">
    <location>
        <begin position="157"/>
        <end position="175"/>
    </location>
</feature>
<keyword evidence="5 14" id="KW-0328">Glycosyltransferase</keyword>
<comment type="catalytic activity">
    <reaction evidence="12 14">
        <text>a di-trans,poly-cis-dolichyl beta-D-mannosyl phosphate + L-threonyl-[protein] = 3-O-(alpha-D-mannosyl)-L-threonyl-[protein] + a di-trans,poly-cis-dolichyl phosphate + H(+)</text>
        <dbReference type="Rhea" id="RHEA:53396"/>
        <dbReference type="Rhea" id="RHEA-COMP:11060"/>
        <dbReference type="Rhea" id="RHEA-COMP:13547"/>
        <dbReference type="Rhea" id="RHEA-COMP:19498"/>
        <dbReference type="Rhea" id="RHEA-COMP:19501"/>
        <dbReference type="ChEBI" id="CHEBI:15378"/>
        <dbReference type="ChEBI" id="CHEBI:30013"/>
        <dbReference type="ChEBI" id="CHEBI:57683"/>
        <dbReference type="ChEBI" id="CHEBI:58211"/>
        <dbReference type="ChEBI" id="CHEBI:137323"/>
        <dbReference type="EC" id="2.4.1.109"/>
    </reaction>
</comment>
<feature type="domain" description="MIR" evidence="15">
    <location>
        <begin position="354"/>
        <end position="408"/>
    </location>
</feature>
<evidence type="ECO:0000256" key="3">
    <source>
        <dbReference type="ARBA" id="ARBA00007222"/>
    </source>
</evidence>
<dbReference type="GO" id="GO:0004169">
    <property type="term" value="F:dolichyl-phosphate-mannose-protein mannosyltransferase activity"/>
    <property type="evidence" value="ECO:0007669"/>
    <property type="project" value="UniProtKB-UniRule"/>
</dbReference>
<feature type="transmembrane region" description="Helical" evidence="14">
    <location>
        <begin position="248"/>
        <end position="276"/>
    </location>
</feature>
<dbReference type="KEGG" id="cten:18250149"/>
<evidence type="ECO:0000256" key="6">
    <source>
        <dbReference type="ARBA" id="ARBA00022679"/>
    </source>
</evidence>
<evidence type="ECO:0000256" key="4">
    <source>
        <dbReference type="ARBA" id="ARBA00012839"/>
    </source>
</evidence>
<keyword evidence="11 14" id="KW-0472">Membrane</keyword>
<evidence type="ECO:0000313" key="17">
    <source>
        <dbReference type="Proteomes" id="UP000000707"/>
    </source>
</evidence>
<comment type="subcellular location">
    <subcellularLocation>
        <location evidence="1 14">Endoplasmic reticulum membrane</location>
        <topology evidence="1 14">Multi-pass membrane protein</topology>
    </subcellularLocation>
</comment>
<dbReference type="Pfam" id="PF16192">
    <property type="entry name" value="PMT_4TMC"/>
    <property type="match status" value="1"/>
</dbReference>
<comment type="pathway">
    <text evidence="2 14">Protein modification; protein glycosylation.</text>
</comment>
<feature type="transmembrane region" description="Helical" evidence="14">
    <location>
        <begin position="681"/>
        <end position="702"/>
    </location>
</feature>
<evidence type="ECO:0000256" key="13">
    <source>
        <dbReference type="ARBA" id="ARBA00045102"/>
    </source>
</evidence>
<keyword evidence="7 14" id="KW-0812">Transmembrane</keyword>
<feature type="transmembrane region" description="Helical" evidence="14">
    <location>
        <begin position="207"/>
        <end position="228"/>
    </location>
</feature>
<evidence type="ECO:0000256" key="12">
    <source>
        <dbReference type="ARBA" id="ARBA00045085"/>
    </source>
</evidence>
<feature type="transmembrane region" description="Helical" evidence="14">
    <location>
        <begin position="714"/>
        <end position="732"/>
    </location>
</feature>
<organism evidence="17">
    <name type="scientific">Candida tenuis (strain ATCC 10573 / BCRC 21748 / CBS 615 / JCM 9827 / NBRC 10315 / NRRL Y-1498 / VKM Y-70)</name>
    <name type="common">Yeast</name>
    <name type="synonym">Yamadazyma tenuis</name>
    <dbReference type="NCBI Taxonomy" id="590646"/>
    <lineage>
        <taxon>Eukaryota</taxon>
        <taxon>Fungi</taxon>
        <taxon>Dikarya</taxon>
        <taxon>Ascomycota</taxon>
        <taxon>Saccharomycotina</taxon>
        <taxon>Pichiomycetes</taxon>
        <taxon>Debaryomycetaceae</taxon>
        <taxon>Yamadazyma</taxon>
    </lineage>
</organism>
<reference evidence="16 17" key="1">
    <citation type="journal article" date="2011" name="Proc. Natl. Acad. Sci. U.S.A.">
        <title>Comparative genomics of xylose-fermenting fungi for enhanced biofuel production.</title>
        <authorList>
            <person name="Wohlbach D.J."/>
            <person name="Kuo A."/>
            <person name="Sato T.K."/>
            <person name="Potts K.M."/>
            <person name="Salamov A.A."/>
            <person name="LaButti K.M."/>
            <person name="Sun H."/>
            <person name="Clum A."/>
            <person name="Pangilinan J.L."/>
            <person name="Lindquist E.A."/>
            <person name="Lucas S."/>
            <person name="Lapidus A."/>
            <person name="Jin M."/>
            <person name="Gunawan C."/>
            <person name="Balan V."/>
            <person name="Dale B.E."/>
            <person name="Jeffries T.W."/>
            <person name="Zinkel R."/>
            <person name="Barry K.W."/>
            <person name="Grigoriev I.V."/>
            <person name="Gasch A.P."/>
        </authorList>
    </citation>
    <scope>NUCLEOTIDE SEQUENCE [LARGE SCALE GENOMIC DNA]</scope>
    <source>
        <strain evidence="17">ATCC 10573 / BCRC 21748 / CBS 615 / JCM 9827 / NBRC 10315 / NRRL Y-1498 / VKM Y-70</strain>
    </source>
</reference>
<dbReference type="EC" id="2.4.1.109" evidence="4 14"/>
<keyword evidence="17" id="KW-1185">Reference proteome</keyword>
<evidence type="ECO:0000256" key="1">
    <source>
        <dbReference type="ARBA" id="ARBA00004477"/>
    </source>
</evidence>
<dbReference type="InterPro" id="IPR016093">
    <property type="entry name" value="MIR_motif"/>
</dbReference>
<gene>
    <name evidence="16" type="ORF">CANTEDRAFT_92058</name>
</gene>
<dbReference type="PANTHER" id="PTHR10050:SF52">
    <property type="entry name" value="DOLICHYL-PHOSPHATE-MANNOSE--PROTEIN MANNOSYLTRANSFERASE 6"/>
    <property type="match status" value="1"/>
</dbReference>
<evidence type="ECO:0000256" key="9">
    <source>
        <dbReference type="ARBA" id="ARBA00022824"/>
    </source>
</evidence>
<dbReference type="Pfam" id="PF02366">
    <property type="entry name" value="PMT"/>
    <property type="match status" value="1"/>
</dbReference>
<name>G3AXZ7_CANTC</name>
<dbReference type="STRING" id="590646.G3AXZ7"/>
<dbReference type="InterPro" id="IPR003342">
    <property type="entry name" value="ArnT-like_N"/>
</dbReference>
<evidence type="ECO:0000313" key="16">
    <source>
        <dbReference type="EMBL" id="EGV65733.1"/>
    </source>
</evidence>
<dbReference type="InterPro" id="IPR032421">
    <property type="entry name" value="PMT_4TMC"/>
</dbReference>
<dbReference type="HOGENOM" id="CLU_008438_5_0_1"/>
<dbReference type="Pfam" id="PF02815">
    <property type="entry name" value="MIR"/>
    <property type="match status" value="1"/>
</dbReference>
<dbReference type="SUPFAM" id="SSF82109">
    <property type="entry name" value="MIR domain"/>
    <property type="match status" value="1"/>
</dbReference>
<keyword evidence="8" id="KW-0677">Repeat</keyword>
<dbReference type="GeneID" id="18250149"/>
<protein>
    <recommendedName>
        <fullName evidence="4 14">Dolichyl-phosphate-mannose--protein mannosyltransferase</fullName>
        <ecNumber evidence="4 14">2.4.1.109</ecNumber>
    </recommendedName>
</protein>
<keyword evidence="10 14" id="KW-1133">Transmembrane helix</keyword>
<evidence type="ECO:0000256" key="8">
    <source>
        <dbReference type="ARBA" id="ARBA00022737"/>
    </source>
</evidence>
<feature type="transmembrane region" description="Helical" evidence="14">
    <location>
        <begin position="739"/>
        <end position="759"/>
    </location>
</feature>
<dbReference type="UniPathway" id="UPA00378"/>
<dbReference type="GO" id="GO:0005789">
    <property type="term" value="C:endoplasmic reticulum membrane"/>
    <property type="evidence" value="ECO:0007669"/>
    <property type="project" value="UniProtKB-SubCell"/>
</dbReference>
<dbReference type="PANTHER" id="PTHR10050">
    <property type="entry name" value="DOLICHYL-PHOSPHATE-MANNOSE--PROTEIN MANNOSYLTRANSFERASE"/>
    <property type="match status" value="1"/>
</dbReference>
<dbReference type="eggNOG" id="KOG3359">
    <property type="taxonomic scope" value="Eukaryota"/>
</dbReference>
<evidence type="ECO:0000256" key="10">
    <source>
        <dbReference type="ARBA" id="ARBA00022989"/>
    </source>
</evidence>
<evidence type="ECO:0000259" key="15">
    <source>
        <dbReference type="PROSITE" id="PS50919"/>
    </source>
</evidence>
<keyword evidence="6 14" id="KW-0808">Transferase</keyword>
<dbReference type="SMART" id="SM00472">
    <property type="entry name" value="MIR"/>
    <property type="match status" value="3"/>
</dbReference>